<feature type="region of interest" description="Disordered" evidence="1">
    <location>
        <begin position="421"/>
        <end position="482"/>
    </location>
</feature>
<keyword evidence="3" id="KW-1185">Reference proteome</keyword>
<feature type="compositionally biased region" description="Acidic residues" evidence="1">
    <location>
        <begin position="43"/>
        <end position="57"/>
    </location>
</feature>
<feature type="compositionally biased region" description="Basic residues" evidence="1">
    <location>
        <begin position="425"/>
        <end position="438"/>
    </location>
</feature>
<feature type="compositionally biased region" description="Low complexity" evidence="1">
    <location>
        <begin position="187"/>
        <end position="199"/>
    </location>
</feature>
<reference evidence="2" key="1">
    <citation type="submission" date="2014-09" db="EMBL/GenBank/DDBJ databases">
        <title>Draft genome sequence of an oleaginous Mucoromycotina fungus Mucor ambiguus NBRC6742.</title>
        <authorList>
            <person name="Takeda I."/>
            <person name="Yamane N."/>
            <person name="Morita T."/>
            <person name="Tamano K."/>
            <person name="Machida M."/>
            <person name="Baker S."/>
            <person name="Koike H."/>
        </authorList>
    </citation>
    <scope>NUCLEOTIDE SEQUENCE</scope>
    <source>
        <strain evidence="2">NBRC 6742</strain>
    </source>
</reference>
<dbReference type="OrthoDB" id="2280816at2759"/>
<evidence type="ECO:0000313" key="3">
    <source>
        <dbReference type="Proteomes" id="UP000053815"/>
    </source>
</evidence>
<protein>
    <submittedName>
        <fullName evidence="2">Uncharacterized protein</fullName>
    </submittedName>
</protein>
<feature type="compositionally biased region" description="Basic and acidic residues" evidence="1">
    <location>
        <begin position="340"/>
        <end position="360"/>
    </location>
</feature>
<feature type="compositionally biased region" description="Acidic residues" evidence="1">
    <location>
        <begin position="324"/>
        <end position="339"/>
    </location>
</feature>
<dbReference type="AlphaFoldDB" id="A0A0C9N234"/>
<feature type="compositionally biased region" description="Low complexity" evidence="1">
    <location>
        <begin position="439"/>
        <end position="463"/>
    </location>
</feature>
<accession>A0A0C9N234</accession>
<evidence type="ECO:0000313" key="2">
    <source>
        <dbReference type="EMBL" id="GAN08663.1"/>
    </source>
</evidence>
<proteinExistence type="predicted"/>
<evidence type="ECO:0000256" key="1">
    <source>
        <dbReference type="SAM" id="MobiDB-lite"/>
    </source>
</evidence>
<dbReference type="EMBL" id="DF836506">
    <property type="protein sequence ID" value="GAN08663.1"/>
    <property type="molecule type" value="Genomic_DNA"/>
</dbReference>
<feature type="region of interest" description="Disordered" evidence="1">
    <location>
        <begin position="179"/>
        <end position="199"/>
    </location>
</feature>
<feature type="compositionally biased region" description="Basic and acidic residues" evidence="1">
    <location>
        <begin position="465"/>
        <end position="477"/>
    </location>
</feature>
<dbReference type="STRING" id="91626.A0A0C9N234"/>
<organism evidence="2">
    <name type="scientific">Mucor ambiguus</name>
    <dbReference type="NCBI Taxonomy" id="91626"/>
    <lineage>
        <taxon>Eukaryota</taxon>
        <taxon>Fungi</taxon>
        <taxon>Fungi incertae sedis</taxon>
        <taxon>Mucoromycota</taxon>
        <taxon>Mucoromycotina</taxon>
        <taxon>Mucoromycetes</taxon>
        <taxon>Mucorales</taxon>
        <taxon>Mucorineae</taxon>
        <taxon>Mucoraceae</taxon>
        <taxon>Mucor</taxon>
    </lineage>
</organism>
<sequence>MAMVMTENQREQQQVDIPTLQINLTEAQEQDQEPGEDILILLEDEDEFHLDPNEQEENPQAVYYLQDHDEEEEEDEDDENEEEDQFNIPQNTEFLQEEEEIEGDEAFYLANRTFYTTCHKISRQNSPSYRKRPPYTFLENWLIHSVFSKSQQILLRFPVIHPKVMMTEGDFIYTPHQMATESTNESDNQQQQQYYQNDEHQGQQMGYEYGDEEEYDYYDDAFIIGDEGVMVMSASAPDASQFMAEDEDDEQDELHASSLVMDENMWMGHSRYNTNGLTLHVVNPDDKPEEDDDPMYHSVVSSNNPYKSLIHNSNAYQGQLQMVQEEEEEEDEDGYEEEVDEHRATPADQDKHNTAHESQHEYQPTEDAYNTDAHNMNLSMSPEVLNWYRTADLRPVTLSAPIVVDDSNALLAPLITCDNEQQQHHSPHHHHHQQHHAHCGCSSSSSSASSENSSCSIISNSSQRTDLRTAHSDEKSITQHSASSYQSLADILMEEEDMQHHHQHNSYGTLLPTHYQNRSLTITDYNDTRHYPQPSNTISPLMQVSVCLVDAAWVALDLAQAYVEEAPGNKGIVGFITCMFRIWKVLFLGAETMLGWGNHRLNPEAAV</sequence>
<feature type="region of interest" description="Disordered" evidence="1">
    <location>
        <begin position="43"/>
        <end position="89"/>
    </location>
</feature>
<feature type="compositionally biased region" description="Acidic residues" evidence="1">
    <location>
        <begin position="68"/>
        <end position="85"/>
    </location>
</feature>
<dbReference type="Proteomes" id="UP000053815">
    <property type="component" value="Unassembled WGS sequence"/>
</dbReference>
<name>A0A0C9N234_9FUNG</name>
<feature type="region of interest" description="Disordered" evidence="1">
    <location>
        <begin position="321"/>
        <end position="364"/>
    </location>
</feature>
<gene>
    <name evidence="2" type="ORF">MAM1_0217c08178</name>
</gene>